<protein>
    <recommendedName>
        <fullName evidence="8">Peptidase M16</fullName>
    </recommendedName>
</protein>
<dbReference type="PANTHER" id="PTHR11851:SF49">
    <property type="entry name" value="MITOCHONDRIAL-PROCESSING PEPTIDASE SUBUNIT ALPHA"/>
    <property type="match status" value="1"/>
</dbReference>
<dbReference type="GO" id="GO:0006508">
    <property type="term" value="P:proteolysis"/>
    <property type="evidence" value="ECO:0007669"/>
    <property type="project" value="InterPro"/>
</dbReference>
<feature type="domain" description="Peptidase M16 C-terminal" evidence="5">
    <location>
        <begin position="167"/>
        <end position="341"/>
    </location>
</feature>
<evidence type="ECO:0000256" key="3">
    <source>
        <dbReference type="SAM" id="Coils"/>
    </source>
</evidence>
<dbReference type="Pfam" id="PF05193">
    <property type="entry name" value="Peptidase_M16_C"/>
    <property type="match status" value="1"/>
</dbReference>
<evidence type="ECO:0000259" key="4">
    <source>
        <dbReference type="Pfam" id="PF00675"/>
    </source>
</evidence>
<keyword evidence="3" id="KW-0175">Coiled coil</keyword>
<gene>
    <name evidence="6" type="ORF">COS59_00910</name>
</gene>
<dbReference type="Proteomes" id="UP000230131">
    <property type="component" value="Unassembled WGS sequence"/>
</dbReference>
<comment type="caution">
    <text evidence="6">The sequence shown here is derived from an EMBL/GenBank/DDBJ whole genome shotgun (WGS) entry which is preliminary data.</text>
</comment>
<proteinExistence type="inferred from homology"/>
<evidence type="ECO:0000256" key="2">
    <source>
        <dbReference type="RuleBase" id="RU004447"/>
    </source>
</evidence>
<comment type="similarity">
    <text evidence="1 2">Belongs to the peptidase M16 family.</text>
</comment>
<feature type="domain" description="Peptidase M16 N-terminal" evidence="4">
    <location>
        <begin position="13"/>
        <end position="160"/>
    </location>
</feature>
<dbReference type="AlphaFoldDB" id="A0A2M7B801"/>
<evidence type="ECO:0008006" key="8">
    <source>
        <dbReference type="Google" id="ProtNLM"/>
    </source>
</evidence>
<evidence type="ECO:0000256" key="1">
    <source>
        <dbReference type="ARBA" id="ARBA00007261"/>
    </source>
</evidence>
<dbReference type="EMBL" id="PEVH01000028">
    <property type="protein sequence ID" value="PIU99223.1"/>
    <property type="molecule type" value="Genomic_DNA"/>
</dbReference>
<name>A0A2M7B801_9BACT</name>
<dbReference type="SUPFAM" id="SSF63411">
    <property type="entry name" value="LuxS/MPP-like metallohydrolase"/>
    <property type="match status" value="2"/>
</dbReference>
<sequence>MYKKIVLENGLRVILVPKEESFSTTVLVLVGAGSDYEEKEINGVSHFLEHLCFKGTKNRPTSLDISASLDHLGAVYNAFTSNEYTGYYAKALPQHSEKLLEIISDLYLNPIFEQKEIEKERGVIIEEINMYEDLPMQKVQEIFAGLLYKDQPAGRFVAGTKDVIKNLKREDILNYRDKHYLAGATTVVVSGNINENKAIGLIKRNFENIRLGKKETKTPTKDIQERPEILIKEKALDQTHLVLGARAYDIFDKRRFALELLSDVLGGGMSSRLFQKLREQLGACYYVNSSANNFIDHGYLAISSGVDNNRVEEIIKAILEELNKMKNEAIKAKELQTAKNHLIGNLFLGLESSDELASFYGGQEILKEEILTPEEIAKNIQAISEKDIMEVANDIFRSNKLNLALIGPIKGQEKIEKILKI</sequence>
<dbReference type="PANTHER" id="PTHR11851">
    <property type="entry name" value="METALLOPROTEASE"/>
    <property type="match status" value="1"/>
</dbReference>
<evidence type="ECO:0000259" key="5">
    <source>
        <dbReference type="Pfam" id="PF05193"/>
    </source>
</evidence>
<dbReference type="GO" id="GO:0004222">
    <property type="term" value="F:metalloendopeptidase activity"/>
    <property type="evidence" value="ECO:0007669"/>
    <property type="project" value="InterPro"/>
</dbReference>
<accession>A0A2M7B801</accession>
<dbReference type="InterPro" id="IPR001431">
    <property type="entry name" value="Pept_M16_Zn_BS"/>
</dbReference>
<dbReference type="InterPro" id="IPR007863">
    <property type="entry name" value="Peptidase_M16_C"/>
</dbReference>
<evidence type="ECO:0000313" key="7">
    <source>
        <dbReference type="Proteomes" id="UP000230131"/>
    </source>
</evidence>
<organism evidence="6 7">
    <name type="scientific">Candidatus Wolfebacteria bacterium CG03_land_8_20_14_0_80_36_15</name>
    <dbReference type="NCBI Taxonomy" id="1975067"/>
    <lineage>
        <taxon>Bacteria</taxon>
        <taxon>Candidatus Wolfeibacteriota</taxon>
    </lineage>
</organism>
<evidence type="ECO:0000313" key="6">
    <source>
        <dbReference type="EMBL" id="PIU99223.1"/>
    </source>
</evidence>
<feature type="coiled-coil region" evidence="3">
    <location>
        <begin position="308"/>
        <end position="339"/>
    </location>
</feature>
<dbReference type="PROSITE" id="PS00143">
    <property type="entry name" value="INSULINASE"/>
    <property type="match status" value="1"/>
</dbReference>
<dbReference type="Pfam" id="PF00675">
    <property type="entry name" value="Peptidase_M16"/>
    <property type="match status" value="1"/>
</dbReference>
<dbReference type="InterPro" id="IPR011249">
    <property type="entry name" value="Metalloenz_LuxS/M16"/>
</dbReference>
<dbReference type="InterPro" id="IPR011765">
    <property type="entry name" value="Pept_M16_N"/>
</dbReference>
<reference evidence="7" key="1">
    <citation type="submission" date="2017-09" db="EMBL/GenBank/DDBJ databases">
        <title>Depth-based differentiation of microbial function through sediment-hosted aquifers and enrichment of novel symbionts in the deep terrestrial subsurface.</title>
        <authorList>
            <person name="Probst A.J."/>
            <person name="Ladd B."/>
            <person name="Jarett J.K."/>
            <person name="Geller-Mcgrath D.E."/>
            <person name="Sieber C.M.K."/>
            <person name="Emerson J.B."/>
            <person name="Anantharaman K."/>
            <person name="Thomas B.C."/>
            <person name="Malmstrom R."/>
            <person name="Stieglmeier M."/>
            <person name="Klingl A."/>
            <person name="Woyke T."/>
            <person name="Ryan C.M."/>
            <person name="Banfield J.F."/>
        </authorList>
    </citation>
    <scope>NUCLEOTIDE SEQUENCE [LARGE SCALE GENOMIC DNA]</scope>
</reference>
<dbReference type="InterPro" id="IPR050361">
    <property type="entry name" value="MPP/UQCRC_Complex"/>
</dbReference>
<dbReference type="GO" id="GO:0046872">
    <property type="term" value="F:metal ion binding"/>
    <property type="evidence" value="ECO:0007669"/>
    <property type="project" value="InterPro"/>
</dbReference>
<dbReference type="Gene3D" id="3.30.830.10">
    <property type="entry name" value="Metalloenzyme, LuxS/M16 peptidase-like"/>
    <property type="match status" value="2"/>
</dbReference>